<dbReference type="SUPFAM" id="SSF101082">
    <property type="entry name" value="Typo IV secretion system protein TraC"/>
    <property type="match status" value="1"/>
</dbReference>
<dbReference type="Gene3D" id="1.20.58.430">
    <property type="entry name" value="Type IV secretion system, VirB5-domain"/>
    <property type="match status" value="1"/>
</dbReference>
<proteinExistence type="predicted"/>
<evidence type="ECO:0000313" key="4">
    <source>
        <dbReference type="Proteomes" id="UP000032668"/>
    </source>
</evidence>
<dbReference type="STRING" id="1120923.SAMN02746095_03065"/>
<feature type="compositionally biased region" description="Low complexity" evidence="1">
    <location>
        <begin position="226"/>
        <end position="241"/>
    </location>
</feature>
<reference evidence="3 4" key="1">
    <citation type="submission" date="2012-11" db="EMBL/GenBank/DDBJ databases">
        <title>Whole genome sequence of Acidocella aminolytica 101 = DSM 11237.</title>
        <authorList>
            <person name="Azuma Y."/>
            <person name="Higashiura N."/>
            <person name="Hirakawa H."/>
            <person name="Matsushita K."/>
        </authorList>
    </citation>
    <scope>NUCLEOTIDE SEQUENCE [LARGE SCALE GENOMIC DNA]</scope>
    <source>
        <strain evidence="4">101 / DSM 11237</strain>
    </source>
</reference>
<feature type="chain" id="PRO_5010183057" evidence="2">
    <location>
        <begin position="28"/>
        <end position="241"/>
    </location>
</feature>
<feature type="signal peptide" evidence="2">
    <location>
        <begin position="1"/>
        <end position="27"/>
    </location>
</feature>
<evidence type="ECO:0000256" key="2">
    <source>
        <dbReference type="SAM" id="SignalP"/>
    </source>
</evidence>
<feature type="region of interest" description="Disordered" evidence="1">
    <location>
        <begin position="211"/>
        <end position="241"/>
    </location>
</feature>
<gene>
    <name evidence="3" type="ORF">Aam_331_016</name>
</gene>
<dbReference type="AlphaFoldDB" id="A0A0D6PLQ7"/>
<dbReference type="EMBL" id="BANC01000312">
    <property type="protein sequence ID" value="GAN82301.1"/>
    <property type="molecule type" value="Genomic_DNA"/>
</dbReference>
<evidence type="ECO:0000256" key="1">
    <source>
        <dbReference type="SAM" id="MobiDB-lite"/>
    </source>
</evidence>
<dbReference type="Pfam" id="PF07996">
    <property type="entry name" value="T4SS"/>
    <property type="match status" value="1"/>
</dbReference>
<protein>
    <submittedName>
        <fullName evidence="3">Secretion system type IV VirB5</fullName>
    </submittedName>
</protein>
<dbReference type="RefSeq" id="WP_048880748.1">
    <property type="nucleotide sequence ID" value="NZ_BANC01000312.1"/>
</dbReference>
<evidence type="ECO:0000313" key="3">
    <source>
        <dbReference type="EMBL" id="GAN82301.1"/>
    </source>
</evidence>
<comment type="caution">
    <text evidence="3">The sequence shown here is derived from an EMBL/GenBank/DDBJ whole genome shotgun (WGS) entry which is preliminary data.</text>
</comment>
<keyword evidence="4" id="KW-1185">Reference proteome</keyword>
<organism evidence="3 4">
    <name type="scientific">Acidocella aminolytica 101 = DSM 11237</name>
    <dbReference type="NCBI Taxonomy" id="1120923"/>
    <lineage>
        <taxon>Bacteria</taxon>
        <taxon>Pseudomonadati</taxon>
        <taxon>Pseudomonadota</taxon>
        <taxon>Alphaproteobacteria</taxon>
        <taxon>Acetobacterales</taxon>
        <taxon>Acidocellaceae</taxon>
        <taxon>Acidocella</taxon>
    </lineage>
</organism>
<dbReference type="InterPro" id="IPR023220">
    <property type="entry name" value="T4SS_VirB5-domain"/>
</dbReference>
<sequence length="241" mass="24938">MKPALFTIVVLCAGGALTLCVVSDAAAQMAVIDSANLGQNIQTAAQSVIAVEQLKAQLSQLEQTYQMFTNPTNVLGMAAGMENQSIENPMPMANAMAGLVGGAAAPSGAAASYYNQNHVYAPTDGSAASAQLNANGNAIANIEGIASTNLAAIQQRMQDLPNLESDLNAATSITQVDAINGRIAAESQFVQAQQAQAQNLQVLASEQALSQQQQQKEQFVEDMTNASSDYSQAAAADNTGQ</sequence>
<name>A0A0D6PLQ7_9PROT</name>
<keyword evidence="2" id="KW-0732">Signal</keyword>
<dbReference type="Proteomes" id="UP000032668">
    <property type="component" value="Unassembled WGS sequence"/>
</dbReference>
<dbReference type="InterPro" id="IPR014158">
    <property type="entry name" value="T4SS_VirB5"/>
</dbReference>
<accession>A0A0D6PLQ7</accession>